<feature type="transmembrane region" description="Helical" evidence="6">
    <location>
        <begin position="264"/>
        <end position="284"/>
    </location>
</feature>
<evidence type="ECO:0000256" key="2">
    <source>
        <dbReference type="ARBA" id="ARBA00022475"/>
    </source>
</evidence>
<feature type="transmembrane region" description="Helical" evidence="6">
    <location>
        <begin position="237"/>
        <end position="257"/>
    </location>
</feature>
<comment type="subcellular location">
    <subcellularLocation>
        <location evidence="1 6">Cell membrane</location>
        <topology evidence="1 6">Multi-pass membrane protein</topology>
    </subcellularLocation>
</comment>
<evidence type="ECO:0000256" key="5">
    <source>
        <dbReference type="ARBA" id="ARBA00023136"/>
    </source>
</evidence>
<keyword evidence="5 6" id="KW-0472">Membrane</keyword>
<dbReference type="OrthoDB" id="2111097at2"/>
<dbReference type="GO" id="GO:0005886">
    <property type="term" value="C:plasma membrane"/>
    <property type="evidence" value="ECO:0007669"/>
    <property type="project" value="UniProtKB-SubCell"/>
</dbReference>
<dbReference type="EC" id="2.3.2.3" evidence="6"/>
<dbReference type="GO" id="GO:0050071">
    <property type="term" value="F:phosphatidylglycerol lysyltransferase activity"/>
    <property type="evidence" value="ECO:0007669"/>
    <property type="project" value="UniProtKB-EC"/>
</dbReference>
<accession>A0A7X4YV57</accession>
<keyword evidence="3 6" id="KW-0812">Transmembrane</keyword>
<keyword evidence="6" id="KW-0046">Antibiotic resistance</keyword>
<feature type="transmembrane region" description="Helical" evidence="6">
    <location>
        <begin position="290"/>
        <end position="308"/>
    </location>
</feature>
<evidence type="ECO:0000313" key="7">
    <source>
        <dbReference type="EMBL" id="NBC73033.1"/>
    </source>
</evidence>
<organism evidence="7 8">
    <name type="scientific">Paenibacillus sacheonensis</name>
    <dbReference type="NCBI Taxonomy" id="742054"/>
    <lineage>
        <taxon>Bacteria</taxon>
        <taxon>Bacillati</taxon>
        <taxon>Bacillota</taxon>
        <taxon>Bacilli</taxon>
        <taxon>Bacillales</taxon>
        <taxon>Paenibacillaceae</taxon>
        <taxon>Paenibacillus</taxon>
    </lineage>
</organism>
<keyword evidence="4 6" id="KW-1133">Transmembrane helix</keyword>
<reference evidence="7 8" key="1">
    <citation type="submission" date="2020-01" db="EMBL/GenBank/DDBJ databases">
        <title>Paenibacillus soybeanensis sp. nov. isolated from the nodules of soybean (Glycine max(L.) Merr).</title>
        <authorList>
            <person name="Wang H."/>
        </authorList>
    </citation>
    <scope>NUCLEOTIDE SEQUENCE [LARGE SCALE GENOMIC DNA]</scope>
    <source>
        <strain evidence="7 8">DSM 23054</strain>
    </source>
</reference>
<keyword evidence="2" id="KW-1003">Cell membrane</keyword>
<keyword evidence="8" id="KW-1185">Reference proteome</keyword>
<proteinExistence type="inferred from homology"/>
<evidence type="ECO:0000256" key="1">
    <source>
        <dbReference type="ARBA" id="ARBA00004651"/>
    </source>
</evidence>
<comment type="similarity">
    <text evidence="6">Belongs to the LPG synthase family.</text>
</comment>
<feature type="transmembrane region" description="Helical" evidence="6">
    <location>
        <begin position="37"/>
        <end position="57"/>
    </location>
</feature>
<dbReference type="EMBL" id="JAAAMU010000026">
    <property type="protein sequence ID" value="NBC73033.1"/>
    <property type="molecule type" value="Genomic_DNA"/>
</dbReference>
<evidence type="ECO:0000313" key="8">
    <source>
        <dbReference type="Proteomes" id="UP000558113"/>
    </source>
</evidence>
<feature type="transmembrane region" description="Helical" evidence="6">
    <location>
        <begin position="120"/>
        <end position="142"/>
    </location>
</feature>
<dbReference type="NCBIfam" id="TIGR00374">
    <property type="entry name" value="flippase-like domain"/>
    <property type="match status" value="1"/>
</dbReference>
<dbReference type="PROSITE" id="PS51257">
    <property type="entry name" value="PROKAR_LIPOPROTEIN"/>
    <property type="match status" value="1"/>
</dbReference>
<dbReference type="Proteomes" id="UP000558113">
    <property type="component" value="Unassembled WGS sequence"/>
</dbReference>
<keyword evidence="6" id="KW-0443">Lipid metabolism</keyword>
<dbReference type="AlphaFoldDB" id="A0A7X4YV57"/>
<dbReference type="PANTHER" id="PTHR39087">
    <property type="entry name" value="UPF0104 MEMBRANE PROTEIN MJ1595"/>
    <property type="match status" value="1"/>
</dbReference>
<keyword evidence="6" id="KW-0808">Transferase</keyword>
<comment type="caution">
    <text evidence="7">The sequence shown here is derived from an EMBL/GenBank/DDBJ whole genome shotgun (WGS) entry which is preliminary data.</text>
</comment>
<evidence type="ECO:0000256" key="4">
    <source>
        <dbReference type="ARBA" id="ARBA00022989"/>
    </source>
</evidence>
<comment type="function">
    <text evidence="6">Catalyzes the transfer of a lysyl group from L-lysyl-tRNA(Lys) to membrane-bound phosphatidylglycerol (PG), which produces lysylphosphatidylglycerol (LPG), a major component of the bacterial membrane with a positive net charge. LPG synthesis contributes to bacterial virulence as it is involved in the resistance mechanism against cationic antimicrobial peptides (CAMP) produces by the host's immune system (defensins, cathelicidins) and by the competing microorganisms.</text>
</comment>
<gene>
    <name evidence="6" type="primary">mprF</name>
    <name evidence="7" type="ORF">GT003_29080</name>
</gene>
<sequence length="325" mass="35144">MRKLVLLVGGLGLTACFIWFTVRWFQGRMLGEAASRLLHSPGMLTLMTVGYGLSFWLKAISWRLYAGREKADPLRLYIHPLFVSLLVNHMLPVKAGDLARTGLLARSASMRLDDALHSVAAMRVLDMASLLLIGSSGALLLGLEASPWYLAAIGMAVLIAAMGWLGLERLRKQSTYVGRLQGPLRFVLRHYEHMRTTLASGRGAAAAMFTFASWLLEGAVLYGVVHALGLSVNPLQAIWVTGMTVAGQLFHITPGGIGTYETTMTASLGVLGIAGSAAYTAALLSHGYKFVFAFATGAASIVLSAVTWKELRGWLRLHKREGQGE</sequence>
<evidence type="ECO:0000256" key="3">
    <source>
        <dbReference type="ARBA" id="ARBA00022692"/>
    </source>
</evidence>
<feature type="transmembrane region" description="Helical" evidence="6">
    <location>
        <begin position="204"/>
        <end position="225"/>
    </location>
</feature>
<name>A0A7X4YV57_9BACL</name>
<feature type="transmembrane region" description="Helical" evidence="6">
    <location>
        <begin position="6"/>
        <end position="25"/>
    </location>
</feature>
<dbReference type="GO" id="GO:0046677">
    <property type="term" value="P:response to antibiotic"/>
    <property type="evidence" value="ECO:0007669"/>
    <property type="project" value="UniProtKB-KW"/>
</dbReference>
<protein>
    <recommendedName>
        <fullName evidence="6">Phosphatidylglycerol lysyltransferase</fullName>
        <ecNumber evidence="6">2.3.2.3</ecNumber>
    </recommendedName>
    <alternativeName>
        <fullName evidence="6">Lysylphosphatidylglycerol synthase</fullName>
    </alternativeName>
</protein>
<evidence type="ECO:0000256" key="6">
    <source>
        <dbReference type="RuleBase" id="RU363042"/>
    </source>
</evidence>
<feature type="transmembrane region" description="Helical" evidence="6">
    <location>
        <begin position="148"/>
        <end position="167"/>
    </location>
</feature>
<dbReference type="RefSeq" id="WP_161704608.1">
    <property type="nucleotide sequence ID" value="NZ_JAAAMU010000026.1"/>
</dbReference>
<dbReference type="PANTHER" id="PTHR39087:SF2">
    <property type="entry name" value="UPF0104 MEMBRANE PROTEIN MJ1595"/>
    <property type="match status" value="1"/>
</dbReference>
<dbReference type="GO" id="GO:0006629">
    <property type="term" value="P:lipid metabolic process"/>
    <property type="evidence" value="ECO:0007669"/>
    <property type="project" value="UniProtKB-KW"/>
</dbReference>
<dbReference type="InterPro" id="IPR022791">
    <property type="entry name" value="L-PG_synthase/AglD"/>
</dbReference>
<dbReference type="Pfam" id="PF03706">
    <property type="entry name" value="LPG_synthase_TM"/>
    <property type="match status" value="1"/>
</dbReference>
<comment type="catalytic activity">
    <reaction evidence="6">
        <text>L-lysyl-tRNA(Lys) + a 1,2-diacyl-sn-glycero-3-phospho-(1'-sn-glycerol) = a 1,2-diacyl-sn-glycero-3-phospho-1'-(3'-O-L-lysyl)-sn-glycerol + tRNA(Lys)</text>
        <dbReference type="Rhea" id="RHEA:10668"/>
        <dbReference type="Rhea" id="RHEA-COMP:9696"/>
        <dbReference type="Rhea" id="RHEA-COMP:9697"/>
        <dbReference type="ChEBI" id="CHEBI:64716"/>
        <dbReference type="ChEBI" id="CHEBI:75792"/>
        <dbReference type="ChEBI" id="CHEBI:78442"/>
        <dbReference type="ChEBI" id="CHEBI:78529"/>
        <dbReference type="EC" id="2.3.2.3"/>
    </reaction>
</comment>